<sequence>MEEMDYLTFPTTAAADTAEALRLRRRPFPASPPWFPSLFPVAAAPVTVESKDVDDEELEPTSDAGSRQEEGEEGKAEAAELSSGGAADEEEKMDLLWENFNEELALHGRHHVGSCPRSSAAAAGKELPEPAVLLRGHACTPMLRASSRAAGTAQYYRRTSSWVLLIKIFRRLFVIEKTISSASRHAMPR</sequence>
<feature type="region of interest" description="Disordered" evidence="1">
    <location>
        <begin position="48"/>
        <end position="88"/>
    </location>
</feature>
<proteinExistence type="predicted"/>
<dbReference type="PANTHER" id="PTHR34666">
    <property type="entry name" value="EXPRESSED PROTEIN"/>
    <property type="match status" value="1"/>
</dbReference>
<keyword evidence="3" id="KW-1185">Reference proteome</keyword>
<comment type="caution">
    <text evidence="2">The sequence shown here is derived from an EMBL/GenBank/DDBJ whole genome shotgun (WGS) entry which is preliminary data.</text>
</comment>
<evidence type="ECO:0000313" key="3">
    <source>
        <dbReference type="Proteomes" id="UP000729402"/>
    </source>
</evidence>
<reference evidence="2" key="1">
    <citation type="journal article" date="2021" name="bioRxiv">
        <title>Whole Genome Assembly and Annotation of Northern Wild Rice, Zizania palustris L., Supports a Whole Genome Duplication in the Zizania Genus.</title>
        <authorList>
            <person name="Haas M."/>
            <person name="Kono T."/>
            <person name="Macchietto M."/>
            <person name="Millas R."/>
            <person name="McGilp L."/>
            <person name="Shao M."/>
            <person name="Duquette J."/>
            <person name="Hirsch C.N."/>
            <person name="Kimball J."/>
        </authorList>
    </citation>
    <scope>NUCLEOTIDE SEQUENCE</scope>
    <source>
        <tissue evidence="2">Fresh leaf tissue</tissue>
    </source>
</reference>
<dbReference type="PANTHER" id="PTHR34666:SF3">
    <property type="entry name" value="OS04G0436000 PROTEIN"/>
    <property type="match status" value="1"/>
</dbReference>
<dbReference type="Proteomes" id="UP000729402">
    <property type="component" value="Unassembled WGS sequence"/>
</dbReference>
<dbReference type="AlphaFoldDB" id="A0A8J5W0D9"/>
<reference evidence="2" key="2">
    <citation type="submission" date="2021-02" db="EMBL/GenBank/DDBJ databases">
        <authorList>
            <person name="Kimball J.A."/>
            <person name="Haas M.W."/>
            <person name="Macchietto M."/>
            <person name="Kono T."/>
            <person name="Duquette J."/>
            <person name="Shao M."/>
        </authorList>
    </citation>
    <scope>NUCLEOTIDE SEQUENCE</scope>
    <source>
        <tissue evidence="2">Fresh leaf tissue</tissue>
    </source>
</reference>
<name>A0A8J5W0D9_ZIZPA</name>
<dbReference type="OrthoDB" id="1917400at2759"/>
<feature type="compositionally biased region" description="Basic and acidic residues" evidence="1">
    <location>
        <begin position="66"/>
        <end position="78"/>
    </location>
</feature>
<evidence type="ECO:0000313" key="2">
    <source>
        <dbReference type="EMBL" id="KAG8082066.1"/>
    </source>
</evidence>
<protein>
    <submittedName>
        <fullName evidence="2">Uncharacterized protein</fullName>
    </submittedName>
</protein>
<dbReference type="EMBL" id="JAAALK010000086">
    <property type="protein sequence ID" value="KAG8082066.1"/>
    <property type="molecule type" value="Genomic_DNA"/>
</dbReference>
<dbReference type="EMBL" id="JAAALK010000086">
    <property type="protein sequence ID" value="KAG8082067.1"/>
    <property type="molecule type" value="Genomic_DNA"/>
</dbReference>
<evidence type="ECO:0000256" key="1">
    <source>
        <dbReference type="SAM" id="MobiDB-lite"/>
    </source>
</evidence>
<accession>A0A8J5W0D9</accession>
<organism evidence="2 3">
    <name type="scientific">Zizania palustris</name>
    <name type="common">Northern wild rice</name>
    <dbReference type="NCBI Taxonomy" id="103762"/>
    <lineage>
        <taxon>Eukaryota</taxon>
        <taxon>Viridiplantae</taxon>
        <taxon>Streptophyta</taxon>
        <taxon>Embryophyta</taxon>
        <taxon>Tracheophyta</taxon>
        <taxon>Spermatophyta</taxon>
        <taxon>Magnoliopsida</taxon>
        <taxon>Liliopsida</taxon>
        <taxon>Poales</taxon>
        <taxon>Poaceae</taxon>
        <taxon>BOP clade</taxon>
        <taxon>Oryzoideae</taxon>
        <taxon>Oryzeae</taxon>
        <taxon>Zizaniinae</taxon>
        <taxon>Zizania</taxon>
    </lineage>
</organism>
<gene>
    <name evidence="2" type="ORF">GUJ93_ZPchr0014g47129</name>
</gene>